<organism evidence="2 3">
    <name type="scientific">Capsaspora owczarzaki (strain ATCC 30864)</name>
    <dbReference type="NCBI Taxonomy" id="595528"/>
    <lineage>
        <taxon>Eukaryota</taxon>
        <taxon>Filasterea</taxon>
        <taxon>Capsaspora</taxon>
    </lineage>
</organism>
<name>A0A0D2WY71_CAPO3</name>
<accession>A0A0D2WY71</accession>
<sequence>MAPSAAPAGAAPSTALAPPSSSANLSQQQHPQLPAHRGELERCVVLARGALNELRQRSLPPNN</sequence>
<protein>
    <submittedName>
        <fullName evidence="2">Uncharacterized protein</fullName>
    </submittedName>
</protein>
<dbReference type="Proteomes" id="UP000008743">
    <property type="component" value="Unassembled WGS sequence"/>
</dbReference>
<keyword evidence="3" id="KW-1185">Reference proteome</keyword>
<feature type="compositionally biased region" description="Low complexity" evidence="1">
    <location>
        <begin position="1"/>
        <end position="23"/>
    </location>
</feature>
<feature type="region of interest" description="Disordered" evidence="1">
    <location>
        <begin position="1"/>
        <end position="38"/>
    </location>
</feature>
<gene>
    <name evidence="2" type="ORF">CAOG_010215</name>
</gene>
<evidence type="ECO:0000256" key="1">
    <source>
        <dbReference type="SAM" id="MobiDB-lite"/>
    </source>
</evidence>
<feature type="non-terminal residue" evidence="2">
    <location>
        <position position="63"/>
    </location>
</feature>
<evidence type="ECO:0000313" key="2">
    <source>
        <dbReference type="EMBL" id="KJE98345.1"/>
    </source>
</evidence>
<proteinExistence type="predicted"/>
<evidence type="ECO:0000313" key="3">
    <source>
        <dbReference type="Proteomes" id="UP000008743"/>
    </source>
</evidence>
<dbReference type="InParanoid" id="A0A0D2WY71"/>
<reference evidence="3" key="1">
    <citation type="submission" date="2011-02" db="EMBL/GenBank/DDBJ databases">
        <title>The Genome Sequence of Capsaspora owczarzaki ATCC 30864.</title>
        <authorList>
            <person name="Russ C."/>
            <person name="Cuomo C."/>
            <person name="Burger G."/>
            <person name="Gray M.W."/>
            <person name="Holland P.W.H."/>
            <person name="King N."/>
            <person name="Lang F.B.F."/>
            <person name="Roger A.J."/>
            <person name="Ruiz-Trillo I."/>
            <person name="Young S.K."/>
            <person name="Zeng Q."/>
            <person name="Gargeya S."/>
            <person name="Alvarado L."/>
            <person name="Berlin A."/>
            <person name="Chapman S.B."/>
            <person name="Chen Z."/>
            <person name="Freedman E."/>
            <person name="Gellesch M."/>
            <person name="Goldberg J."/>
            <person name="Griggs A."/>
            <person name="Gujja S."/>
            <person name="Heilman E."/>
            <person name="Heiman D."/>
            <person name="Howarth C."/>
            <person name="Mehta T."/>
            <person name="Neiman D."/>
            <person name="Pearson M."/>
            <person name="Roberts A."/>
            <person name="Saif S."/>
            <person name="Shea T."/>
            <person name="Shenoy N."/>
            <person name="Sisk P."/>
            <person name="Stolte C."/>
            <person name="Sykes S."/>
            <person name="White J."/>
            <person name="Yandava C."/>
            <person name="Haas B."/>
            <person name="Nusbaum C."/>
            <person name="Birren B."/>
        </authorList>
    </citation>
    <scope>NUCLEOTIDE SEQUENCE</scope>
    <source>
        <strain evidence="3">ATCC 30864</strain>
    </source>
</reference>
<dbReference type="AlphaFoldDB" id="A0A0D2WY71"/>
<dbReference type="EMBL" id="KE346394">
    <property type="protein sequence ID" value="KJE98345.1"/>
    <property type="molecule type" value="Genomic_DNA"/>
</dbReference>